<evidence type="ECO:0000313" key="3">
    <source>
        <dbReference type="EMBL" id="VEU63599.1"/>
    </source>
</evidence>
<name>A0A449AF62_9BACT</name>
<gene>
    <name evidence="3" type="ORF">NCTC10118_00647</name>
</gene>
<dbReference type="EMBL" id="LR214972">
    <property type="protein sequence ID" value="VEU63599.1"/>
    <property type="molecule type" value="Genomic_DNA"/>
</dbReference>
<evidence type="ECO:0000256" key="2">
    <source>
        <dbReference type="SAM" id="SignalP"/>
    </source>
</evidence>
<organism evidence="3 4">
    <name type="scientific">Mycoplasmopsis bovirhinis</name>
    <dbReference type="NCBI Taxonomy" id="29553"/>
    <lineage>
        <taxon>Bacteria</taxon>
        <taxon>Bacillati</taxon>
        <taxon>Mycoplasmatota</taxon>
        <taxon>Mycoplasmoidales</taxon>
        <taxon>Metamycoplasmataceae</taxon>
        <taxon>Mycoplasmopsis</taxon>
    </lineage>
</organism>
<feature type="chain" id="PRO_5018980198" evidence="2">
    <location>
        <begin position="25"/>
        <end position="233"/>
    </location>
</feature>
<feature type="signal peptide" evidence="2">
    <location>
        <begin position="1"/>
        <end position="24"/>
    </location>
</feature>
<evidence type="ECO:0000313" key="4">
    <source>
        <dbReference type="Proteomes" id="UP000289952"/>
    </source>
</evidence>
<accession>A0A449AF62</accession>
<protein>
    <submittedName>
        <fullName evidence="3">Uncharacterized protein</fullName>
    </submittedName>
</protein>
<keyword evidence="1" id="KW-0812">Transmembrane</keyword>
<keyword evidence="4" id="KW-1185">Reference proteome</keyword>
<evidence type="ECO:0000256" key="1">
    <source>
        <dbReference type="SAM" id="Phobius"/>
    </source>
</evidence>
<proteinExistence type="predicted"/>
<keyword evidence="1" id="KW-1133">Transmembrane helix</keyword>
<feature type="transmembrane region" description="Helical" evidence="1">
    <location>
        <begin position="40"/>
        <end position="60"/>
    </location>
</feature>
<keyword evidence="1" id="KW-0472">Membrane</keyword>
<dbReference type="AlphaFoldDB" id="A0A449AF62"/>
<sequence length="233" mass="26224">MKFKKKNILLASGAIITAAASATAIVYSNVQKTKALSPLLIPGIALGFGFAWLFATFDWYEGDGYQEIDRMIELSEADVYYKSNNVYSKIPAVAKGKLTYNYQPRKNEFFRQDYVSWKSKIETYVEALSGKKITLPELEQILVTEISGIGSPTLEATVSTDRTLGFSSSFSLNGKTLTETLSTTNSPILRSESENKAWIWTYWGFNQYLRAKYKAKTISYTLLSSKKDQEKQS</sequence>
<keyword evidence="2" id="KW-0732">Signal</keyword>
<dbReference type="Proteomes" id="UP000289952">
    <property type="component" value="Chromosome"/>
</dbReference>
<dbReference type="RefSeq" id="WP_129621811.1">
    <property type="nucleotide sequence ID" value="NZ_LR214972.1"/>
</dbReference>
<reference evidence="3 4" key="1">
    <citation type="submission" date="2019-01" db="EMBL/GenBank/DDBJ databases">
        <authorList>
            <consortium name="Pathogen Informatics"/>
        </authorList>
    </citation>
    <scope>NUCLEOTIDE SEQUENCE [LARGE SCALE GENOMIC DNA]</scope>
    <source>
        <strain evidence="3 4">NCTC10118</strain>
    </source>
</reference>